<dbReference type="InterPro" id="IPR029044">
    <property type="entry name" value="Nucleotide-diphossugar_trans"/>
</dbReference>
<dbReference type="InterPro" id="IPR001173">
    <property type="entry name" value="Glyco_trans_2-like"/>
</dbReference>
<proteinExistence type="predicted"/>
<evidence type="ECO:0000313" key="3">
    <source>
        <dbReference type="Proteomes" id="UP000188602"/>
    </source>
</evidence>
<dbReference type="Proteomes" id="UP000188602">
    <property type="component" value="Unassembled WGS sequence"/>
</dbReference>
<dbReference type="PANTHER" id="PTHR22916">
    <property type="entry name" value="GLYCOSYLTRANSFERASE"/>
    <property type="match status" value="1"/>
</dbReference>
<gene>
    <name evidence="2" type="ORF">BKL49_10505</name>
</gene>
<name>A0A1V3JIZ2_9PAST</name>
<dbReference type="AlphaFoldDB" id="A0A1V3JIZ2"/>
<evidence type="ECO:0000313" key="2">
    <source>
        <dbReference type="EMBL" id="OOF56604.1"/>
    </source>
</evidence>
<dbReference type="GO" id="GO:0016758">
    <property type="term" value="F:hexosyltransferase activity"/>
    <property type="evidence" value="ECO:0007669"/>
    <property type="project" value="UniProtKB-ARBA"/>
</dbReference>
<dbReference type="SUPFAM" id="SSF53448">
    <property type="entry name" value="Nucleotide-diphospho-sugar transferases"/>
    <property type="match status" value="1"/>
</dbReference>
<accession>A0A1V3JIZ2</accession>
<dbReference type="EMBL" id="MLHQ01000028">
    <property type="protein sequence ID" value="OOF56604.1"/>
    <property type="molecule type" value="Genomic_DNA"/>
</dbReference>
<dbReference type="Gene3D" id="3.90.550.10">
    <property type="entry name" value="Spore Coat Polysaccharide Biosynthesis Protein SpsA, Chain A"/>
    <property type="match status" value="1"/>
</dbReference>
<organism evidence="2 3">
    <name type="scientific">Rodentibacter myodis</name>
    <dbReference type="NCBI Taxonomy" id="1907939"/>
    <lineage>
        <taxon>Bacteria</taxon>
        <taxon>Pseudomonadati</taxon>
        <taxon>Pseudomonadota</taxon>
        <taxon>Gammaproteobacteria</taxon>
        <taxon>Pasteurellales</taxon>
        <taxon>Pasteurellaceae</taxon>
        <taxon>Rodentibacter</taxon>
    </lineage>
</organism>
<protein>
    <submittedName>
        <fullName evidence="2">Glycosyl transferase</fullName>
    </submittedName>
</protein>
<dbReference type="STRING" id="1907939.BKL49_10505"/>
<keyword evidence="3" id="KW-1185">Reference proteome</keyword>
<dbReference type="PANTHER" id="PTHR22916:SF3">
    <property type="entry name" value="UDP-GLCNAC:BETAGAL BETA-1,3-N-ACETYLGLUCOSAMINYLTRANSFERASE-LIKE PROTEIN 1"/>
    <property type="match status" value="1"/>
</dbReference>
<reference evidence="2 3" key="1">
    <citation type="submission" date="2016-10" db="EMBL/GenBank/DDBJ databases">
        <title>Rodentibacter gen. nov. and new species.</title>
        <authorList>
            <person name="Christensen H."/>
        </authorList>
    </citation>
    <scope>NUCLEOTIDE SEQUENCE [LARGE SCALE GENOMIC DNA]</scope>
    <source>
        <strain evidence="2 3">Ac151</strain>
    </source>
</reference>
<dbReference type="OrthoDB" id="9801954at2"/>
<sequence>MMLSVLMSIYHKEKPEYFKQAMESVWTEQTLKPDEIVLVQDGPLTKELDVAIEEWKLILRDKLKIIKLDRNIGLGNALSIGFKECSYDFIARMDTDDIAMPERFEKQVAFLKMNPNVHVVGTWIAEIDDAGLLTRKVVEYPLSHKGMVSFFEKRDPIPHVTAMFRKTFFSNNVTYSGKLRMAEDTLLWYQGLLNNRILANIDYVGVKVRTSRDFFVRRADYKKSIDLLKFRLFHINRDLNYGLKADVYALAYFIMSISPSFVKRLLYKLFR</sequence>
<dbReference type="Pfam" id="PF00535">
    <property type="entry name" value="Glycos_transf_2"/>
    <property type="match status" value="1"/>
</dbReference>
<evidence type="ECO:0000259" key="1">
    <source>
        <dbReference type="Pfam" id="PF00535"/>
    </source>
</evidence>
<feature type="domain" description="Glycosyltransferase 2-like" evidence="1">
    <location>
        <begin position="4"/>
        <end position="168"/>
    </location>
</feature>
<keyword evidence="2" id="KW-0808">Transferase</keyword>
<comment type="caution">
    <text evidence="2">The sequence shown here is derived from an EMBL/GenBank/DDBJ whole genome shotgun (WGS) entry which is preliminary data.</text>
</comment>